<dbReference type="Gene3D" id="2.40.50.540">
    <property type="match status" value="1"/>
</dbReference>
<proteinExistence type="predicted"/>
<dbReference type="PROSITE" id="PS51257">
    <property type="entry name" value="PROKAR_LIPOPROTEIN"/>
    <property type="match status" value="1"/>
</dbReference>
<dbReference type="RefSeq" id="WP_105983552.1">
    <property type="nucleotide sequence ID" value="NZ_MQUC01000003.1"/>
</dbReference>
<organism evidence="2 3">
    <name type="scientific">Nonlabens agnitus</name>
    <dbReference type="NCBI Taxonomy" id="870484"/>
    <lineage>
        <taxon>Bacteria</taxon>
        <taxon>Pseudomonadati</taxon>
        <taxon>Bacteroidota</taxon>
        <taxon>Flavobacteriia</taxon>
        <taxon>Flavobacteriales</taxon>
        <taxon>Flavobacteriaceae</taxon>
        <taxon>Nonlabens</taxon>
    </lineage>
</organism>
<dbReference type="AlphaFoldDB" id="A0A2S9WWL6"/>
<dbReference type="EMBL" id="MQUC01000003">
    <property type="protein sequence ID" value="PRP67853.1"/>
    <property type="molecule type" value="Genomic_DNA"/>
</dbReference>
<feature type="domain" description="NlpE C-terminal OB" evidence="1">
    <location>
        <begin position="38"/>
        <end position="123"/>
    </location>
</feature>
<dbReference type="OrthoDB" id="1143948at2"/>
<evidence type="ECO:0000313" key="3">
    <source>
        <dbReference type="Proteomes" id="UP000239532"/>
    </source>
</evidence>
<dbReference type="InterPro" id="IPR038139">
    <property type="entry name" value="NlpE_C_sf"/>
</dbReference>
<keyword evidence="3" id="KW-1185">Reference proteome</keyword>
<reference evidence="2 3" key="1">
    <citation type="submission" date="2016-11" db="EMBL/GenBank/DDBJ databases">
        <title>Trade-off between light-utilization and light-protection in marine flavobacteria.</title>
        <authorList>
            <person name="Kumagai Y."/>
        </authorList>
    </citation>
    <scope>NUCLEOTIDE SEQUENCE [LARGE SCALE GENOMIC DNA]</scope>
    <source>
        <strain evidence="2 3">JCM 17109</strain>
    </source>
</reference>
<comment type="caution">
    <text evidence="2">The sequence shown here is derived from an EMBL/GenBank/DDBJ whole genome shotgun (WGS) entry which is preliminary data.</text>
</comment>
<protein>
    <recommendedName>
        <fullName evidence="1">NlpE C-terminal OB domain-containing protein</fullName>
    </recommendedName>
</protein>
<sequence length="135" mass="15092">MRSLLLSLFLCIGLLVGCKNESEPKSTEENVLTYDEPRYKGDFIYLADAAVLSTSDDIYAVKIDEKATELASKAKEFQRTPYDMVQVVVTGELVPNPLKAETGEGWDQMLVIDKIIEVRKSKSSSVIQAQEQEDN</sequence>
<accession>A0A2S9WWL6</accession>
<dbReference type="InterPro" id="IPR033450">
    <property type="entry name" value="NlpE_C"/>
</dbReference>
<evidence type="ECO:0000259" key="1">
    <source>
        <dbReference type="Pfam" id="PF17185"/>
    </source>
</evidence>
<name>A0A2S9WWL6_9FLAO</name>
<dbReference type="Pfam" id="PF17185">
    <property type="entry name" value="NlpE_C"/>
    <property type="match status" value="1"/>
</dbReference>
<dbReference type="Proteomes" id="UP000239532">
    <property type="component" value="Unassembled WGS sequence"/>
</dbReference>
<gene>
    <name evidence="2" type="ORF">BST86_12475</name>
</gene>
<evidence type="ECO:0000313" key="2">
    <source>
        <dbReference type="EMBL" id="PRP67853.1"/>
    </source>
</evidence>